<keyword evidence="2" id="KW-1185">Reference proteome</keyword>
<dbReference type="STRING" id="104452.A0A0L7KY39"/>
<accession>A0A0L7KY39</accession>
<evidence type="ECO:0000313" key="1">
    <source>
        <dbReference type="EMBL" id="KOB68148.1"/>
    </source>
</evidence>
<evidence type="ECO:0000313" key="2">
    <source>
        <dbReference type="Proteomes" id="UP000037510"/>
    </source>
</evidence>
<proteinExistence type="predicted"/>
<dbReference type="Proteomes" id="UP000037510">
    <property type="component" value="Unassembled WGS sequence"/>
</dbReference>
<dbReference type="EMBL" id="JTDY01004451">
    <property type="protein sequence ID" value="KOB68148.1"/>
    <property type="molecule type" value="Genomic_DNA"/>
</dbReference>
<organism evidence="1 2">
    <name type="scientific">Operophtera brumata</name>
    <name type="common">Winter moth</name>
    <name type="synonym">Phalaena brumata</name>
    <dbReference type="NCBI Taxonomy" id="104452"/>
    <lineage>
        <taxon>Eukaryota</taxon>
        <taxon>Metazoa</taxon>
        <taxon>Ecdysozoa</taxon>
        <taxon>Arthropoda</taxon>
        <taxon>Hexapoda</taxon>
        <taxon>Insecta</taxon>
        <taxon>Pterygota</taxon>
        <taxon>Neoptera</taxon>
        <taxon>Endopterygota</taxon>
        <taxon>Lepidoptera</taxon>
        <taxon>Glossata</taxon>
        <taxon>Ditrysia</taxon>
        <taxon>Geometroidea</taxon>
        <taxon>Geometridae</taxon>
        <taxon>Larentiinae</taxon>
        <taxon>Operophtera</taxon>
    </lineage>
</organism>
<name>A0A0L7KY39_OPEBR</name>
<dbReference type="AlphaFoldDB" id="A0A0L7KY39"/>
<comment type="caution">
    <text evidence="1">The sequence shown here is derived from an EMBL/GenBank/DDBJ whole genome shotgun (WGS) entry which is preliminary data.</text>
</comment>
<sequence>MDHMDHELAHELANSLAQPAFGLTNLKRHSRPWICQHIESRHASGEFRTLFYELDDEHFQLYYRVTRVQFYDLLSLIIGDITKQNTNYRMAITPEERLAICLRQSRIVHVG</sequence>
<reference evidence="1 2" key="1">
    <citation type="journal article" date="2015" name="Genome Biol. Evol.">
        <title>The genome of winter moth (Operophtera brumata) provides a genomic perspective on sexual dimorphism and phenology.</title>
        <authorList>
            <person name="Derks M.F."/>
            <person name="Smit S."/>
            <person name="Salis L."/>
            <person name="Schijlen E."/>
            <person name="Bossers A."/>
            <person name="Mateman C."/>
            <person name="Pijl A.S."/>
            <person name="de Ridder D."/>
            <person name="Groenen M.A."/>
            <person name="Visser M.E."/>
            <person name="Megens H.J."/>
        </authorList>
    </citation>
    <scope>NUCLEOTIDE SEQUENCE [LARGE SCALE GENOMIC DNA]</scope>
    <source>
        <strain evidence="1">WM2013NL</strain>
        <tissue evidence="1">Head and thorax</tissue>
    </source>
</reference>
<gene>
    <name evidence="1" type="ORF">OBRU01_18655</name>
</gene>
<protein>
    <submittedName>
        <fullName evidence="1">Uncharacterized protein</fullName>
    </submittedName>
</protein>